<gene>
    <name evidence="3" type="ORF">GTA51_15020</name>
</gene>
<evidence type="ECO:0000256" key="2">
    <source>
        <dbReference type="SAM" id="SignalP"/>
    </source>
</evidence>
<dbReference type="Proteomes" id="UP000482487">
    <property type="component" value="Unassembled WGS sequence"/>
</dbReference>
<reference evidence="3 4" key="1">
    <citation type="submission" date="2020-01" db="EMBL/GenBank/DDBJ databases">
        <title>Genome sequence of Desulfovibrio aerotolerans DSM 16695(T).</title>
        <authorList>
            <person name="Karnachuk O."/>
            <person name="Avakyan M."/>
            <person name="Mardanov A."/>
            <person name="Kadnikov V."/>
            <person name="Ravin N."/>
        </authorList>
    </citation>
    <scope>NUCLEOTIDE SEQUENCE [LARGE SCALE GENOMIC DNA]</scope>
    <source>
        <strain evidence="3 4">DSM 16695</strain>
    </source>
</reference>
<comment type="caution">
    <text evidence="3">The sequence shown here is derived from an EMBL/GenBank/DDBJ whole genome shotgun (WGS) entry which is preliminary data.</text>
</comment>
<feature type="chain" id="PRO_5028815775" description="Acid-shock protein" evidence="2">
    <location>
        <begin position="24"/>
        <end position="116"/>
    </location>
</feature>
<protein>
    <recommendedName>
        <fullName evidence="5">Acid-shock protein</fullName>
    </recommendedName>
</protein>
<evidence type="ECO:0000313" key="4">
    <source>
        <dbReference type="Proteomes" id="UP000482487"/>
    </source>
</evidence>
<keyword evidence="4" id="KW-1185">Reference proteome</keyword>
<feature type="compositionally biased region" description="Basic and acidic residues" evidence="1">
    <location>
        <begin position="101"/>
        <end position="116"/>
    </location>
</feature>
<evidence type="ECO:0000313" key="3">
    <source>
        <dbReference type="EMBL" id="MYL84435.1"/>
    </source>
</evidence>
<dbReference type="RefSeq" id="WP_160962462.1">
    <property type="nucleotide sequence ID" value="NZ_WVUD01000032.1"/>
</dbReference>
<feature type="signal peptide" evidence="2">
    <location>
        <begin position="1"/>
        <end position="23"/>
    </location>
</feature>
<dbReference type="EMBL" id="WVUD01000032">
    <property type="protein sequence ID" value="MYL84435.1"/>
    <property type="molecule type" value="Genomic_DNA"/>
</dbReference>
<dbReference type="AlphaFoldDB" id="A0A7C9N6M2"/>
<evidence type="ECO:0008006" key="5">
    <source>
        <dbReference type="Google" id="ProtNLM"/>
    </source>
</evidence>
<proteinExistence type="predicted"/>
<accession>A0A7C9N6M2</accession>
<sequence>MRILVLPALLASSLLLAAVPAWAGQEAQPASAAAAPSAPAVAAPPAAPGKAAGPSTTRSDAAEARYREWVEKEHAKDAAEFAKDKSKIESKYKGYVRPKREKKDGKAEPADKAVKP</sequence>
<feature type="region of interest" description="Disordered" evidence="1">
    <location>
        <begin position="26"/>
        <end position="63"/>
    </location>
</feature>
<organism evidence="3 4">
    <name type="scientific">Solidesulfovibrio aerotolerans</name>
    <dbReference type="NCBI Taxonomy" id="295255"/>
    <lineage>
        <taxon>Bacteria</taxon>
        <taxon>Pseudomonadati</taxon>
        <taxon>Thermodesulfobacteriota</taxon>
        <taxon>Desulfovibrionia</taxon>
        <taxon>Desulfovibrionales</taxon>
        <taxon>Desulfovibrionaceae</taxon>
        <taxon>Solidesulfovibrio</taxon>
    </lineage>
</organism>
<keyword evidence="2" id="KW-0732">Signal</keyword>
<feature type="compositionally biased region" description="Low complexity" evidence="1">
    <location>
        <begin position="26"/>
        <end position="55"/>
    </location>
</feature>
<dbReference type="OrthoDB" id="5461178at2"/>
<evidence type="ECO:0000256" key="1">
    <source>
        <dbReference type="SAM" id="MobiDB-lite"/>
    </source>
</evidence>
<name>A0A7C9N6M2_9BACT</name>
<feature type="region of interest" description="Disordered" evidence="1">
    <location>
        <begin position="92"/>
        <end position="116"/>
    </location>
</feature>